<feature type="transmembrane region" description="Helical" evidence="7">
    <location>
        <begin position="355"/>
        <end position="373"/>
    </location>
</feature>
<feature type="transmembrane region" description="Helical" evidence="7">
    <location>
        <begin position="41"/>
        <end position="59"/>
    </location>
</feature>
<feature type="transmembrane region" description="Helical" evidence="7">
    <location>
        <begin position="167"/>
        <end position="184"/>
    </location>
</feature>
<dbReference type="Pfam" id="PF13746">
    <property type="entry name" value="Fer4_18"/>
    <property type="match status" value="1"/>
</dbReference>
<dbReference type="InterPro" id="IPR013783">
    <property type="entry name" value="Ig-like_fold"/>
</dbReference>
<evidence type="ECO:0000256" key="5">
    <source>
        <dbReference type="ARBA" id="ARBA00023004"/>
    </source>
</evidence>
<dbReference type="Proteomes" id="UP000233293">
    <property type="component" value="Unassembled WGS sequence"/>
</dbReference>
<keyword evidence="1" id="KW-0813">Transport</keyword>
<evidence type="ECO:0000256" key="1">
    <source>
        <dbReference type="ARBA" id="ARBA00022448"/>
    </source>
</evidence>
<dbReference type="InterPro" id="IPR032879">
    <property type="entry name" value="FixG_C"/>
</dbReference>
<keyword evidence="5" id="KW-0408">Iron</keyword>
<dbReference type="Pfam" id="PF11614">
    <property type="entry name" value="FixG_C"/>
    <property type="match status" value="1"/>
</dbReference>
<dbReference type="PROSITE" id="PS51379">
    <property type="entry name" value="4FE4S_FER_2"/>
    <property type="match status" value="1"/>
</dbReference>
<evidence type="ECO:0000256" key="3">
    <source>
        <dbReference type="ARBA" id="ARBA00022723"/>
    </source>
</evidence>
<evidence type="ECO:0000313" key="10">
    <source>
        <dbReference type="Proteomes" id="UP000233293"/>
    </source>
</evidence>
<dbReference type="InterPro" id="IPR017896">
    <property type="entry name" value="4Fe4S_Fe-S-bd"/>
</dbReference>
<name>A0A2N3Q0X4_9PROT</name>
<comment type="caution">
    <text evidence="9">The sequence shown here is derived from an EMBL/GenBank/DDBJ whole genome shotgun (WGS) entry which is preliminary data.</text>
</comment>
<dbReference type="AlphaFoldDB" id="A0A2N3Q0X4"/>
<dbReference type="PANTHER" id="PTHR30176:SF3">
    <property type="entry name" value="FERREDOXIN-TYPE PROTEIN NAPH"/>
    <property type="match status" value="1"/>
</dbReference>
<evidence type="ECO:0000259" key="8">
    <source>
        <dbReference type="PROSITE" id="PS51379"/>
    </source>
</evidence>
<feature type="transmembrane region" description="Helical" evidence="7">
    <location>
        <begin position="204"/>
        <end position="221"/>
    </location>
</feature>
<dbReference type="Gene3D" id="2.60.40.10">
    <property type="entry name" value="Immunoglobulins"/>
    <property type="match status" value="1"/>
</dbReference>
<dbReference type="InterPro" id="IPR014116">
    <property type="entry name" value="Cyt_c_oxidase_cbb3_FixG"/>
</dbReference>
<gene>
    <name evidence="9" type="primary">ccoG</name>
    <name evidence="9" type="ORF">CWS72_03670</name>
</gene>
<keyword evidence="7" id="KW-1133">Transmembrane helix</keyword>
<accession>A0A2N3Q0X4</accession>
<keyword evidence="3" id="KW-0479">Metal-binding</keyword>
<dbReference type="InterPro" id="IPR017900">
    <property type="entry name" value="4Fe4S_Fe_S_CS"/>
</dbReference>
<reference evidence="10" key="1">
    <citation type="submission" date="2017-12" db="EMBL/GenBank/DDBJ databases">
        <title>Draft genome sequence of Telmatospirillum siberiense 26-4b1T, an acidotolerant peatland alphaproteobacterium potentially involved in sulfur cycling.</title>
        <authorList>
            <person name="Hausmann B."/>
            <person name="Pjevac P."/>
            <person name="Schreck K."/>
            <person name="Herbold C.W."/>
            <person name="Daims H."/>
            <person name="Wagner M."/>
            <person name="Pester M."/>
            <person name="Loy A."/>
        </authorList>
    </citation>
    <scope>NUCLEOTIDE SEQUENCE [LARGE SCALE GENOMIC DNA]</scope>
    <source>
        <strain evidence="10">26-4b1</strain>
    </source>
</reference>
<dbReference type="PROSITE" id="PS00198">
    <property type="entry name" value="4FE4S_FER_1"/>
    <property type="match status" value="1"/>
</dbReference>
<dbReference type="GO" id="GO:0051539">
    <property type="term" value="F:4 iron, 4 sulfur cluster binding"/>
    <property type="evidence" value="ECO:0007669"/>
    <property type="project" value="UniProtKB-KW"/>
</dbReference>
<feature type="domain" description="4Fe-4S ferredoxin-type" evidence="8">
    <location>
        <begin position="268"/>
        <end position="298"/>
    </location>
</feature>
<dbReference type="GO" id="GO:0005886">
    <property type="term" value="C:plasma membrane"/>
    <property type="evidence" value="ECO:0007669"/>
    <property type="project" value="TreeGrafter"/>
</dbReference>
<proteinExistence type="predicted"/>
<dbReference type="Pfam" id="PF12801">
    <property type="entry name" value="Fer4_5"/>
    <property type="match status" value="1"/>
</dbReference>
<feature type="transmembrane region" description="Helical" evidence="7">
    <location>
        <begin position="93"/>
        <end position="114"/>
    </location>
</feature>
<dbReference type="GO" id="GO:0046872">
    <property type="term" value="F:metal ion binding"/>
    <property type="evidence" value="ECO:0007669"/>
    <property type="project" value="UniProtKB-KW"/>
</dbReference>
<dbReference type="NCBIfam" id="TIGR02745">
    <property type="entry name" value="ccoG_rdxA_fixG"/>
    <property type="match status" value="1"/>
</dbReference>
<protein>
    <submittedName>
        <fullName evidence="9">Cytochrome c oxidase accessory protein CcoG</fullName>
    </submittedName>
</protein>
<keyword evidence="4" id="KW-0249">Electron transport</keyword>
<dbReference type="SUPFAM" id="SSF54862">
    <property type="entry name" value="4Fe-4S ferredoxins"/>
    <property type="match status" value="1"/>
</dbReference>
<organism evidence="9 10">
    <name type="scientific">Telmatospirillum siberiense</name>
    <dbReference type="NCBI Taxonomy" id="382514"/>
    <lineage>
        <taxon>Bacteria</taxon>
        <taxon>Pseudomonadati</taxon>
        <taxon>Pseudomonadota</taxon>
        <taxon>Alphaproteobacteria</taxon>
        <taxon>Rhodospirillales</taxon>
        <taxon>Rhodospirillaceae</taxon>
        <taxon>Telmatospirillum</taxon>
    </lineage>
</organism>
<keyword evidence="7" id="KW-0472">Membrane</keyword>
<keyword evidence="2" id="KW-0004">4Fe-4S</keyword>
<evidence type="ECO:0000256" key="2">
    <source>
        <dbReference type="ARBA" id="ARBA00022485"/>
    </source>
</evidence>
<evidence type="ECO:0000256" key="6">
    <source>
        <dbReference type="ARBA" id="ARBA00023014"/>
    </source>
</evidence>
<keyword evidence="6" id="KW-0411">Iron-sulfur</keyword>
<dbReference type="InterPro" id="IPR051684">
    <property type="entry name" value="Electron_Trans/Redox"/>
</dbReference>
<evidence type="ECO:0000256" key="7">
    <source>
        <dbReference type="SAM" id="Phobius"/>
    </source>
</evidence>
<keyword evidence="10" id="KW-1185">Reference proteome</keyword>
<evidence type="ECO:0000256" key="4">
    <source>
        <dbReference type="ARBA" id="ARBA00022982"/>
    </source>
</evidence>
<sequence>MSSAKQTVLEPPPPSQRKVSLYAVHEKAYPRFLNKGTFRRLKWLVMAVLLGIFWIMPWVRWNRGLGAPDQAILLDLPGRRAYFFAIEIWPQEVYYLTGLLIIAALSLFFISALLGRVWCGFTCFQTVWTDLYVWIEQKFEGDRNRRMQLDKAPWTSGKILRKAGKHACWIVISLLSGWGMVLYFDNAPSVTRDLLTGQASINVYGFMALFSVFPYLLAGFAREQVCIYMCPYSRFQSAMFDEHSLIVSYEGWRGEPRGKLGGAVQGREAAQIFEGRGHCVDCKLCVQVCPTGIDIRNGSQLACIGCALCVDACDSVMDRLGLPRGLISYDSSFNQMARSRGDTSVKTRLWRPRTFIYLGMICLVGAVMVYSLSTRKTFDANVLHERSPVYVELSGNRIRNGYTLKILNMVRQEGHFRLSLEGVAGATMSVIGIDGDGRSTIDLTTGADEVGTYRLFVTAPKGSVTTKKADLTMVLTNLDTGRIIRHQNMFAGPGQE</sequence>
<keyword evidence="7" id="KW-0812">Transmembrane</keyword>
<dbReference type="EMBL" id="PIUM01000002">
    <property type="protein sequence ID" value="PKU26231.1"/>
    <property type="molecule type" value="Genomic_DNA"/>
</dbReference>
<dbReference type="PANTHER" id="PTHR30176">
    <property type="entry name" value="FERREDOXIN-TYPE PROTEIN NAPH"/>
    <property type="match status" value="1"/>
</dbReference>
<evidence type="ECO:0000313" key="9">
    <source>
        <dbReference type="EMBL" id="PKU26231.1"/>
    </source>
</evidence>
<dbReference type="OrthoDB" id="9811700at2"/>
<dbReference type="RefSeq" id="WP_101249193.1">
    <property type="nucleotide sequence ID" value="NZ_PIUM01000002.1"/>
</dbReference>